<keyword evidence="2" id="KW-1185">Reference proteome</keyword>
<accession>A0ACC2I4S3</accession>
<comment type="caution">
    <text evidence="1">The sequence shown here is derived from an EMBL/GenBank/DDBJ whole genome shotgun (WGS) entry which is preliminary data.</text>
</comment>
<name>A0ACC2I4S3_9PLEO</name>
<evidence type="ECO:0000313" key="2">
    <source>
        <dbReference type="Proteomes" id="UP001153331"/>
    </source>
</evidence>
<dbReference type="Proteomes" id="UP001153331">
    <property type="component" value="Unassembled WGS sequence"/>
</dbReference>
<protein>
    <submittedName>
        <fullName evidence="1">Uncharacterized protein</fullName>
    </submittedName>
</protein>
<reference evidence="1" key="1">
    <citation type="submission" date="2022-11" db="EMBL/GenBank/DDBJ databases">
        <title>Genome Sequence of Boeremia exigua.</title>
        <authorList>
            <person name="Buettner E."/>
        </authorList>
    </citation>
    <scope>NUCLEOTIDE SEQUENCE</scope>
    <source>
        <strain evidence="1">CU02</strain>
    </source>
</reference>
<evidence type="ECO:0000313" key="1">
    <source>
        <dbReference type="EMBL" id="KAJ8110337.1"/>
    </source>
</evidence>
<gene>
    <name evidence="1" type="ORF">OPT61_g6797</name>
</gene>
<sequence>MSDTRIYSRPSTPTTAETVIHRPKTPQAPKKPKAKALENIRPIMFNPKLEKKPKTQQHILDALSHAGVRKHSAPKAKSTKVQYQAPRKLTVSIVDGNTDLVIHKYMPSHLLMRVSAKAAQVLEAKPWAGRYKIYGKYDSAAIRSVTNAITLSQHIPVAIDLATNLLTYEACLRLGVQPTHPFTKPLLSAINRLLSTGPITPEVQRFITDRLGPNDLVFTHMANVLCHQRFKDKIDDVKAFEQMVAKRPALQKAMVQIDQAHKARREVIAASKRARRPGNEEKNAGLGGIVLGTKVISNEQKEQLLELIKVGRDEGWVQDTLEAKAGIVNRQQRYFSDLFARFQVTASVGDIGVASKSHDIAGINNTTTPPSMAPLKISISNAHTKTPESGKPYTEYTIKIDHPFPRATSSVSKRYTDFSNLDAALRSAVAAPPVSLPPKSWSLFGLATTRGGRHAKRTGSFWAWTTKTAGRLLDFQGVNLERIA</sequence>
<proteinExistence type="predicted"/>
<dbReference type="EMBL" id="JAPHNI010000510">
    <property type="protein sequence ID" value="KAJ8110337.1"/>
    <property type="molecule type" value="Genomic_DNA"/>
</dbReference>
<organism evidence="1 2">
    <name type="scientific">Boeremia exigua</name>
    <dbReference type="NCBI Taxonomy" id="749465"/>
    <lineage>
        <taxon>Eukaryota</taxon>
        <taxon>Fungi</taxon>
        <taxon>Dikarya</taxon>
        <taxon>Ascomycota</taxon>
        <taxon>Pezizomycotina</taxon>
        <taxon>Dothideomycetes</taxon>
        <taxon>Pleosporomycetidae</taxon>
        <taxon>Pleosporales</taxon>
        <taxon>Pleosporineae</taxon>
        <taxon>Didymellaceae</taxon>
        <taxon>Boeremia</taxon>
    </lineage>
</organism>